<evidence type="ECO:0000256" key="18">
    <source>
        <dbReference type="ARBA" id="ARBA00048679"/>
    </source>
</evidence>
<keyword evidence="16" id="KW-0325">Glycoprotein</keyword>
<keyword evidence="14 19" id="KW-0472">Membrane</keyword>
<feature type="transmembrane region" description="Helical" evidence="19">
    <location>
        <begin position="1863"/>
        <end position="1884"/>
    </location>
</feature>
<keyword evidence="5" id="KW-0433">Leucine-rich repeat</keyword>
<gene>
    <name evidence="21" type="ORF">TanjilG_15164</name>
</gene>
<evidence type="ECO:0000256" key="15">
    <source>
        <dbReference type="ARBA" id="ARBA00023170"/>
    </source>
</evidence>
<keyword evidence="12" id="KW-0067">ATP-binding</keyword>
<evidence type="ECO:0000256" key="12">
    <source>
        <dbReference type="ARBA" id="ARBA00022840"/>
    </source>
</evidence>
<dbReference type="SUPFAM" id="SSF52058">
    <property type="entry name" value="L domain-like"/>
    <property type="match status" value="2"/>
</dbReference>
<feature type="transmembrane region" description="Helical" evidence="19">
    <location>
        <begin position="1177"/>
        <end position="1198"/>
    </location>
</feature>
<dbReference type="Gene3D" id="2.60.120.430">
    <property type="entry name" value="Galactose-binding lectin"/>
    <property type="match status" value="4"/>
</dbReference>
<dbReference type="FunFam" id="3.30.200.20:FF:000217">
    <property type="entry name" value="probable LRR receptor-like serine/threonine-protein kinase At1g53430"/>
    <property type="match status" value="4"/>
</dbReference>
<dbReference type="PROSITE" id="PS50011">
    <property type="entry name" value="PROTEIN_KINASE_DOM"/>
    <property type="match status" value="4"/>
</dbReference>
<dbReference type="Pfam" id="PF11721">
    <property type="entry name" value="Malectin"/>
    <property type="match status" value="4"/>
</dbReference>
<accession>A0A1J7I5T6</accession>
<dbReference type="InterPro" id="IPR051824">
    <property type="entry name" value="LRR_Rcpt-Like_S/T_Kinase"/>
</dbReference>
<dbReference type="SMART" id="SM00220">
    <property type="entry name" value="S_TKc"/>
    <property type="match status" value="3"/>
</dbReference>
<dbReference type="CDD" id="cd14066">
    <property type="entry name" value="STKc_IRAK"/>
    <property type="match status" value="2"/>
</dbReference>
<dbReference type="InterPro" id="IPR008271">
    <property type="entry name" value="Ser/Thr_kinase_AS"/>
</dbReference>
<dbReference type="Pfam" id="PF00069">
    <property type="entry name" value="Pkinase"/>
    <property type="match status" value="2"/>
</dbReference>
<feature type="transmembrane region" description="Helical" evidence="19">
    <location>
        <begin position="533"/>
        <end position="558"/>
    </location>
</feature>
<evidence type="ECO:0000256" key="2">
    <source>
        <dbReference type="ARBA" id="ARBA00012513"/>
    </source>
</evidence>
<evidence type="ECO:0000256" key="5">
    <source>
        <dbReference type="ARBA" id="ARBA00022614"/>
    </source>
</evidence>
<evidence type="ECO:0000256" key="13">
    <source>
        <dbReference type="ARBA" id="ARBA00022989"/>
    </source>
</evidence>
<keyword evidence="9" id="KW-0677">Repeat</keyword>
<feature type="domain" description="Protein kinase" evidence="20">
    <location>
        <begin position="594"/>
        <end position="883"/>
    </location>
</feature>
<keyword evidence="22" id="KW-1185">Reference proteome</keyword>
<keyword evidence="8" id="KW-0732">Signal</keyword>
<dbReference type="EMBL" id="CM007367">
    <property type="protein sequence ID" value="OIW08203.1"/>
    <property type="molecule type" value="Genomic_DNA"/>
</dbReference>
<protein>
    <recommendedName>
        <fullName evidence="2">non-specific serine/threonine protein kinase</fullName>
        <ecNumber evidence="2">2.7.11.1</ecNumber>
    </recommendedName>
</protein>
<evidence type="ECO:0000256" key="6">
    <source>
        <dbReference type="ARBA" id="ARBA00022679"/>
    </source>
</evidence>
<feature type="domain" description="Protein kinase" evidence="20">
    <location>
        <begin position="236"/>
        <end position="599"/>
    </location>
</feature>
<evidence type="ECO:0000256" key="3">
    <source>
        <dbReference type="ARBA" id="ARBA00022527"/>
    </source>
</evidence>
<dbReference type="Pfam" id="PF07714">
    <property type="entry name" value="PK_Tyr_Ser-Thr"/>
    <property type="match status" value="2"/>
</dbReference>
<dbReference type="FunFam" id="3.80.10.10:FF:000383">
    <property type="entry name" value="Leucine-rich repeat receptor protein kinase EMS1"/>
    <property type="match status" value="1"/>
</dbReference>
<dbReference type="InterPro" id="IPR001245">
    <property type="entry name" value="Ser-Thr/Tyr_kinase_cat_dom"/>
</dbReference>
<sequence>MGPARFRQTGMNWAVITAGHFFDSGRSDYYTWSNTTKLLMDNAELYMDARVSPNTLTYYGFCLGNGNYTVNLHFAEIMFTNDETYYSLGRRVFDIYIQRKLVVKDFNIAKEAGGVGKPVIKKFTVAVTSNALEIRLYWAGKGTTTIPFGSVYGPLISAISVDSDFTPQSESGSSISAGVVVAIVAAGAIFIIFVFGMLWWKGCLGLKSSVAKDLKGLSSQSGVFTLRQIKAATNNFDESFKIGKGGFGPVYKLYNITKMQGILSDGTVVAVKQLSSKSRQGNREFVNEIGMISALKHPNLVKLHGFCVEEDQLLLIYEYMENNSLAHTLFALYSLYINCGGKLVISNGSKTYDDDSSEMGPARFRQTGMNWAVITAGHFFDSGRSDYYTWSNTTKLLMDNAELYMDARVSPNTLTYYGFCLGNGNYTVNLHFAEIMFTNDETYYSLGRRVFDIYIQRKLVVKDFNIAKEAGGVGKPVIKKFTVAVTSNALEIRLYWAGKGTTTIPFGSVYGPLISAISVDSDFTPQSESGSSISAGVVVAIVAAGAIFIIFVFGMLWWKGCLGLKSSVAKDLKGLSSQSGVFTLRQIKAATNNFDESFKIGKGGFGPVYKLYNITKMQGILSDGTVVAVKQLSSKSRQGNREFVNEIGMISALKHPNLVKLHGFCVEEDQLLLIYEYMENNSLAHTLFVTKEDPGNRHLRLDWKTRQRICVGIAKGLAYLHEESRLKIVHRDIKATNVLLDQDLNPKISDFGLAKLKEEDSTHIDTRIAGTYGYMAPEYAMHGYLTDKADVYSFGIVALEIVSGANSAVSHPQEECFSLLDWALVLKERDNVMELVDKRLGEDFNEREVVVMIKVALLCTKFSPALRPTMSSVVSMLEGRRVLEEIVSDRSMVLDDKKFEHFVSVNIFSVIQGSGFSGPIPSGISLLKNLTDLDLSYNKLSGQIPSSFDSLQNMNMLGNVSCLANVQCPKTMYSLYINCGGKLITSNGSKSYDDDSSDMGAARFRQTGTNWAVMTGGHFLDSGRSDYYKWSNTTKLAMDNAELYMDARVSPNSLTYYGFCMGNGNYTVNLHFAEIMFTDDKTYSSLGRRVFDIYIQRKLVVKDFNIAEEAGGFDKAVIKKFTAAVTSNALEIRLYWAGKGTSSIPFRSVYGPLISAISVHSDFTPPSENSTSISARAVVAIVAAGVIIIILVFGILWWKGCLGQKRSVERALEGLDSNNGLFSLRQIKAATNNFDRAFKIGEGGFGPVYKGILSDGRIVAVKQLSAKSRQGNREFINEIGLISALQHPCLVKLHGFCMEEDQLLLIYEYMENNSLARALFVRNDDPEKSPLRLDWETRQRICVGIAKGLAYLHEESRLKIVHRDIKATNVLLDKDLNPKISDFGLAKLNEEDNTHISTRIAGTYVLKSQNLSGTLPPELVRLPYLQEIDLTRNYLNGTIPRQWGTLNLVNISLLGNRVTGPIPKELGNITTLKSLVLECNQLYGNLPPELGNLTQIERLLLTSNNFTGEIPATFAKLTTLKHVRVGDNQFSGAIPSFIQSWINLEILVIQGSGFIGPIPSGISLLKKLTDLRITDLSGSDSPFPQLNNMINLTTLILRSCNITGALPEHLGNLISLQLLDLSYNKLSGPIPSSFDSLQNMNMLGNVSCLANVHCPKTLYSLYINCGGKLITSNGSKSYDDDSSDMGAAKFHRSPTNWAVMTGGQFLDFNHPDYYKWSNTTKLAVDNAELYMDARVSPNSLTYYGFCMGNGNYTVNLHFAEIMFTADKTYSSLGRRVFDIYIQRKLAVKDFNIAKEAGGFGKAIIKKFTAVVTSNALEIRLYWAGKGTSSIPFRSVYGPLISAISVHSDFTPPSENSTSISARVVVAIVAAGVIIIILVFGILWWKGCLGQKRSVERALEGLDSNNGLFSLRQIKAATNNFDRAFKIGEGGFGPVYKGILSDGRIVAVKQLSAKSRQGNREFINEIGLISALQHPCLVKLYGFCMEEDQLLLIYEYMENNNLAHALFVRNDDTEKSPLRLDWETRQRICVGIAKGLAYLHEESRLKIVHRDIKATNVLLDKDLNPKISDFGLAKLNEEENTHISTRIAGTYGYMAPEYAMHGYLTDKADVYSFGIVALEIVSGRSNTISQLTQECFSLLDWVHVLKAKGNLMEVVDKRLGEEFNEEEAMLIIKVSLLCTNFSPTLRPAMSSVVNMLEGKSIVQEVSDTSEALDDKKFEMMKQYYQ</sequence>
<dbReference type="SUPFAM" id="SSF56112">
    <property type="entry name" value="Protein kinase-like (PK-like)"/>
    <property type="match status" value="4"/>
</dbReference>
<evidence type="ECO:0000256" key="19">
    <source>
        <dbReference type="SAM" id="Phobius"/>
    </source>
</evidence>
<evidence type="ECO:0000256" key="1">
    <source>
        <dbReference type="ARBA" id="ARBA00004479"/>
    </source>
</evidence>
<evidence type="ECO:0000313" key="21">
    <source>
        <dbReference type="EMBL" id="OIW08203.1"/>
    </source>
</evidence>
<evidence type="ECO:0000256" key="14">
    <source>
        <dbReference type="ARBA" id="ARBA00023136"/>
    </source>
</evidence>
<dbReference type="Gene3D" id="1.10.510.10">
    <property type="entry name" value="Transferase(Phosphotransferase) domain 1"/>
    <property type="match status" value="3"/>
</dbReference>
<name>A0A1J7I5T6_LUPAN</name>
<dbReference type="Pfam" id="PF13855">
    <property type="entry name" value="LRR_8"/>
    <property type="match status" value="1"/>
</dbReference>
<keyword evidence="4" id="KW-0597">Phosphoprotein</keyword>
<dbReference type="PANTHER" id="PTHR48006:SF49">
    <property type="entry name" value="LRR RECEPTOR-LIKE KINASE"/>
    <property type="match status" value="1"/>
</dbReference>
<comment type="catalytic activity">
    <reaction evidence="17">
        <text>L-threonyl-[protein] + ATP = O-phospho-L-threonyl-[protein] + ADP + H(+)</text>
        <dbReference type="Rhea" id="RHEA:46608"/>
        <dbReference type="Rhea" id="RHEA-COMP:11060"/>
        <dbReference type="Rhea" id="RHEA-COMP:11605"/>
        <dbReference type="ChEBI" id="CHEBI:15378"/>
        <dbReference type="ChEBI" id="CHEBI:30013"/>
        <dbReference type="ChEBI" id="CHEBI:30616"/>
        <dbReference type="ChEBI" id="CHEBI:61977"/>
        <dbReference type="ChEBI" id="CHEBI:456216"/>
        <dbReference type="EC" id="2.7.11.1"/>
    </reaction>
</comment>
<organism evidence="21 22">
    <name type="scientific">Lupinus angustifolius</name>
    <name type="common">Narrow-leaved blue lupine</name>
    <dbReference type="NCBI Taxonomy" id="3871"/>
    <lineage>
        <taxon>Eukaryota</taxon>
        <taxon>Viridiplantae</taxon>
        <taxon>Streptophyta</taxon>
        <taxon>Embryophyta</taxon>
        <taxon>Tracheophyta</taxon>
        <taxon>Spermatophyta</taxon>
        <taxon>Magnoliopsida</taxon>
        <taxon>eudicotyledons</taxon>
        <taxon>Gunneridae</taxon>
        <taxon>Pentapetalae</taxon>
        <taxon>rosids</taxon>
        <taxon>fabids</taxon>
        <taxon>Fabales</taxon>
        <taxon>Fabaceae</taxon>
        <taxon>Papilionoideae</taxon>
        <taxon>50 kb inversion clade</taxon>
        <taxon>genistoids sensu lato</taxon>
        <taxon>core genistoids</taxon>
        <taxon>Genisteae</taxon>
        <taxon>Lupinus</taxon>
    </lineage>
</organism>
<dbReference type="InterPro" id="IPR000719">
    <property type="entry name" value="Prot_kinase_dom"/>
</dbReference>
<evidence type="ECO:0000313" key="22">
    <source>
        <dbReference type="Proteomes" id="UP000188354"/>
    </source>
</evidence>
<dbReference type="GO" id="GO:0016020">
    <property type="term" value="C:membrane"/>
    <property type="evidence" value="ECO:0007669"/>
    <property type="project" value="UniProtKB-SubCell"/>
</dbReference>
<keyword evidence="11" id="KW-0418">Kinase</keyword>
<dbReference type="FunFam" id="1.10.510.10:FF:000044">
    <property type="entry name" value="Putative LRR receptor-like serine/threonine-protein kinase"/>
    <property type="match status" value="2"/>
</dbReference>
<evidence type="ECO:0000256" key="16">
    <source>
        <dbReference type="ARBA" id="ARBA00023180"/>
    </source>
</evidence>
<evidence type="ECO:0000256" key="8">
    <source>
        <dbReference type="ARBA" id="ARBA00022729"/>
    </source>
</evidence>
<dbReference type="OMA" id="QYWDERE"/>
<dbReference type="FunFam" id="1.10.510.10:FF:001023">
    <property type="entry name" value="Os07g0541700 protein"/>
    <property type="match status" value="1"/>
</dbReference>
<reference evidence="21 22" key="1">
    <citation type="journal article" date="2017" name="Plant Biotechnol. J.">
        <title>A comprehensive draft genome sequence for lupin (Lupinus angustifolius), an emerging health food: insights into plant-microbe interactions and legume evolution.</title>
        <authorList>
            <person name="Hane J.K."/>
            <person name="Ming Y."/>
            <person name="Kamphuis L.G."/>
            <person name="Nelson M.N."/>
            <person name="Garg G."/>
            <person name="Atkins C.A."/>
            <person name="Bayer P.E."/>
            <person name="Bravo A."/>
            <person name="Bringans S."/>
            <person name="Cannon S."/>
            <person name="Edwards D."/>
            <person name="Foley R."/>
            <person name="Gao L.L."/>
            <person name="Harrison M.J."/>
            <person name="Huang W."/>
            <person name="Hurgobin B."/>
            <person name="Li S."/>
            <person name="Liu C.W."/>
            <person name="McGrath A."/>
            <person name="Morahan G."/>
            <person name="Murray J."/>
            <person name="Weller J."/>
            <person name="Jian J."/>
            <person name="Singh K.B."/>
        </authorList>
    </citation>
    <scope>NUCLEOTIDE SEQUENCE [LARGE SCALE GENOMIC DNA]</scope>
    <source>
        <strain evidence="22">cv. Tanjil</strain>
        <tissue evidence="21">Whole plant</tissue>
    </source>
</reference>
<evidence type="ECO:0000256" key="7">
    <source>
        <dbReference type="ARBA" id="ARBA00022692"/>
    </source>
</evidence>
<dbReference type="Gramene" id="OIW08203">
    <property type="protein sequence ID" value="OIW08203"/>
    <property type="gene ID" value="TanjilG_15164"/>
</dbReference>
<keyword evidence="13 19" id="KW-1133">Transmembrane helix</keyword>
<evidence type="ECO:0000256" key="17">
    <source>
        <dbReference type="ARBA" id="ARBA00047899"/>
    </source>
</evidence>
<evidence type="ECO:0000256" key="10">
    <source>
        <dbReference type="ARBA" id="ARBA00022741"/>
    </source>
</evidence>
<dbReference type="Proteomes" id="UP000188354">
    <property type="component" value="Chromosome LG07"/>
</dbReference>
<keyword evidence="3" id="KW-0723">Serine/threonine-protein kinase</keyword>
<dbReference type="Gene3D" id="3.80.10.10">
    <property type="entry name" value="Ribonuclease Inhibitor"/>
    <property type="match status" value="3"/>
</dbReference>
<dbReference type="GO" id="GO:0004674">
    <property type="term" value="F:protein serine/threonine kinase activity"/>
    <property type="evidence" value="ECO:0007669"/>
    <property type="project" value="UniProtKB-KW"/>
</dbReference>
<dbReference type="InterPro" id="IPR001611">
    <property type="entry name" value="Leu-rich_rpt"/>
</dbReference>
<keyword evidence="6" id="KW-0808">Transferase</keyword>
<evidence type="ECO:0000256" key="11">
    <source>
        <dbReference type="ARBA" id="ARBA00022777"/>
    </source>
</evidence>
<dbReference type="Gene3D" id="3.30.200.20">
    <property type="entry name" value="Phosphorylase Kinase, domain 1"/>
    <property type="match status" value="4"/>
</dbReference>
<evidence type="ECO:0000259" key="20">
    <source>
        <dbReference type="PROSITE" id="PS50011"/>
    </source>
</evidence>
<keyword evidence="15" id="KW-0675">Receptor</keyword>
<dbReference type="InterPro" id="IPR011009">
    <property type="entry name" value="Kinase-like_dom_sf"/>
</dbReference>
<feature type="transmembrane region" description="Helical" evidence="19">
    <location>
        <begin position="175"/>
        <end position="200"/>
    </location>
</feature>
<evidence type="ECO:0000256" key="4">
    <source>
        <dbReference type="ARBA" id="ARBA00022553"/>
    </source>
</evidence>
<dbReference type="InterPro" id="IPR032675">
    <property type="entry name" value="LRR_dom_sf"/>
</dbReference>
<dbReference type="PROSITE" id="PS00108">
    <property type="entry name" value="PROTEIN_KINASE_ST"/>
    <property type="match status" value="3"/>
</dbReference>
<dbReference type="InterPro" id="IPR021720">
    <property type="entry name" value="Malectin_dom"/>
</dbReference>
<dbReference type="GO" id="GO:0005524">
    <property type="term" value="F:ATP binding"/>
    <property type="evidence" value="ECO:0007669"/>
    <property type="project" value="UniProtKB-KW"/>
</dbReference>
<feature type="domain" description="Protein kinase" evidence="20">
    <location>
        <begin position="1234"/>
        <end position="1525"/>
    </location>
</feature>
<dbReference type="EC" id="2.7.11.1" evidence="2"/>
<keyword evidence="7 19" id="KW-0812">Transmembrane</keyword>
<dbReference type="FunFam" id="2.60.120.430:FF:000004">
    <property type="entry name" value="Putative leucine-rich repeat receptor-like serine/threonine-protein kinase"/>
    <property type="match status" value="4"/>
</dbReference>
<comment type="catalytic activity">
    <reaction evidence="18">
        <text>L-seryl-[protein] + ATP = O-phospho-L-seryl-[protein] + ADP + H(+)</text>
        <dbReference type="Rhea" id="RHEA:17989"/>
        <dbReference type="Rhea" id="RHEA-COMP:9863"/>
        <dbReference type="Rhea" id="RHEA-COMP:11604"/>
        <dbReference type="ChEBI" id="CHEBI:15378"/>
        <dbReference type="ChEBI" id="CHEBI:29999"/>
        <dbReference type="ChEBI" id="CHEBI:30616"/>
        <dbReference type="ChEBI" id="CHEBI:83421"/>
        <dbReference type="ChEBI" id="CHEBI:456216"/>
        <dbReference type="EC" id="2.7.11.1"/>
    </reaction>
</comment>
<dbReference type="Pfam" id="PF00560">
    <property type="entry name" value="LRR_1"/>
    <property type="match status" value="1"/>
</dbReference>
<keyword evidence="10" id="KW-0547">Nucleotide-binding</keyword>
<feature type="domain" description="Protein kinase" evidence="20">
    <location>
        <begin position="1920"/>
        <end position="2201"/>
    </location>
</feature>
<dbReference type="PANTHER" id="PTHR48006">
    <property type="entry name" value="LEUCINE-RICH REPEAT-CONTAINING PROTEIN DDB_G0281931-RELATED"/>
    <property type="match status" value="1"/>
</dbReference>
<evidence type="ECO:0000256" key="9">
    <source>
        <dbReference type="ARBA" id="ARBA00022737"/>
    </source>
</evidence>
<comment type="subcellular location">
    <subcellularLocation>
        <location evidence="1">Membrane</location>
        <topology evidence="1">Single-pass type I membrane protein</topology>
    </subcellularLocation>
</comment>
<proteinExistence type="predicted"/>